<accession>A0A8X8D9Y3</accession>
<protein>
    <recommendedName>
        <fullName evidence="5">BZIP domain-containing protein</fullName>
    </recommendedName>
</protein>
<evidence type="ECO:0008006" key="5">
    <source>
        <dbReference type="Google" id="ProtNLM"/>
    </source>
</evidence>
<feature type="coiled-coil region" evidence="1">
    <location>
        <begin position="133"/>
        <end position="167"/>
    </location>
</feature>
<gene>
    <name evidence="3" type="ORF">POTOM_014170</name>
</gene>
<dbReference type="OrthoDB" id="847227at2759"/>
<dbReference type="AlphaFoldDB" id="A0A8X8D9Y3"/>
<keyword evidence="4" id="KW-1185">Reference proteome</keyword>
<comment type="caution">
    <text evidence="3">The sequence shown here is derived from an EMBL/GenBank/DDBJ whole genome shotgun (WGS) entry which is preliminary data.</text>
</comment>
<organism evidence="3 4">
    <name type="scientific">Populus tomentosa</name>
    <name type="common">Chinese white poplar</name>
    <dbReference type="NCBI Taxonomy" id="118781"/>
    <lineage>
        <taxon>Eukaryota</taxon>
        <taxon>Viridiplantae</taxon>
        <taxon>Streptophyta</taxon>
        <taxon>Embryophyta</taxon>
        <taxon>Tracheophyta</taxon>
        <taxon>Spermatophyta</taxon>
        <taxon>Magnoliopsida</taxon>
        <taxon>eudicotyledons</taxon>
        <taxon>Gunneridae</taxon>
        <taxon>Pentapetalae</taxon>
        <taxon>rosids</taxon>
        <taxon>fabids</taxon>
        <taxon>Malpighiales</taxon>
        <taxon>Salicaceae</taxon>
        <taxon>Saliceae</taxon>
        <taxon>Populus</taxon>
    </lineage>
</organism>
<dbReference type="Proteomes" id="UP000886885">
    <property type="component" value="Chromosome 3D"/>
</dbReference>
<feature type="compositionally biased region" description="Low complexity" evidence="2">
    <location>
        <begin position="12"/>
        <end position="22"/>
    </location>
</feature>
<dbReference type="EMBL" id="JAAWWB010000006">
    <property type="protein sequence ID" value="KAG6781279.1"/>
    <property type="molecule type" value="Genomic_DNA"/>
</dbReference>
<name>A0A8X8D9Y3_POPTO</name>
<evidence type="ECO:0000313" key="3">
    <source>
        <dbReference type="EMBL" id="KAG6781279.1"/>
    </source>
</evidence>
<evidence type="ECO:0000313" key="4">
    <source>
        <dbReference type="Proteomes" id="UP000886885"/>
    </source>
</evidence>
<feature type="region of interest" description="Disordered" evidence="2">
    <location>
        <begin position="1"/>
        <end position="22"/>
    </location>
</feature>
<reference evidence="3" key="1">
    <citation type="journal article" date="2020" name="bioRxiv">
        <title>Hybrid origin of Populus tomentosa Carr. identified through genome sequencing and phylogenomic analysis.</title>
        <authorList>
            <person name="An X."/>
            <person name="Gao K."/>
            <person name="Chen Z."/>
            <person name="Li J."/>
            <person name="Yang X."/>
            <person name="Yang X."/>
            <person name="Zhou J."/>
            <person name="Guo T."/>
            <person name="Zhao T."/>
            <person name="Huang S."/>
            <person name="Miao D."/>
            <person name="Khan W.U."/>
            <person name="Rao P."/>
            <person name="Ye M."/>
            <person name="Lei B."/>
            <person name="Liao W."/>
            <person name="Wang J."/>
            <person name="Ji L."/>
            <person name="Li Y."/>
            <person name="Guo B."/>
            <person name="Mustafa N.S."/>
            <person name="Li S."/>
            <person name="Yun Q."/>
            <person name="Keller S.R."/>
            <person name="Mao J."/>
            <person name="Zhang R."/>
            <person name="Strauss S.H."/>
        </authorList>
    </citation>
    <scope>NUCLEOTIDE SEQUENCE</scope>
    <source>
        <strain evidence="3">GM15</strain>
        <tissue evidence="3">Leaf</tissue>
    </source>
</reference>
<proteinExistence type="predicted"/>
<feature type="coiled-coil region" evidence="1">
    <location>
        <begin position="223"/>
        <end position="250"/>
    </location>
</feature>
<sequence>MSCGVHGREIVSPSRDLSSSSSDLSDIARIKPAYLPIFPLIDSMWPPELATASTANEIGGSYEINTVPSMIQPPIEQYMSILSGCLDSPTIPDSKLKRKAPDDVNRDQERKKLVDRAYRQRCKFKKIKNEEKLCALTEENNRLNRENKHLKNEEVRLEEVVQTQNENMKKLKGDFCQLKSQLDKQKIVVEVLSKQLAMCQDIDRQREIERLKCENNLLTMRINNRDSLNIIQLEAKNTKLEQEKRSLQMIIDALCTKINKDSEHVLKEAC</sequence>
<keyword evidence="1" id="KW-0175">Coiled coil</keyword>
<evidence type="ECO:0000256" key="1">
    <source>
        <dbReference type="SAM" id="Coils"/>
    </source>
</evidence>
<evidence type="ECO:0000256" key="2">
    <source>
        <dbReference type="SAM" id="MobiDB-lite"/>
    </source>
</evidence>